<dbReference type="InterPro" id="IPR036812">
    <property type="entry name" value="NAD(P)_OxRdtase_dom_sf"/>
</dbReference>
<evidence type="ECO:0000256" key="1">
    <source>
        <dbReference type="ARBA" id="ARBA00023002"/>
    </source>
</evidence>
<comment type="caution">
    <text evidence="3">The sequence shown here is derived from an EMBL/GenBank/DDBJ whole genome shotgun (WGS) entry which is preliminary data.</text>
</comment>
<dbReference type="PANTHER" id="PTHR43625">
    <property type="entry name" value="AFLATOXIN B1 ALDEHYDE REDUCTASE"/>
    <property type="match status" value="1"/>
</dbReference>
<gene>
    <name evidence="3" type="ORF">IQ229_06365</name>
</gene>
<proteinExistence type="predicted"/>
<organism evidence="3 4">
    <name type="scientific">Nostoc cf. edaphicum LEGE 07299</name>
    <dbReference type="NCBI Taxonomy" id="2777974"/>
    <lineage>
        <taxon>Bacteria</taxon>
        <taxon>Bacillati</taxon>
        <taxon>Cyanobacteriota</taxon>
        <taxon>Cyanophyceae</taxon>
        <taxon>Nostocales</taxon>
        <taxon>Nostocaceae</taxon>
        <taxon>Nostoc</taxon>
    </lineage>
</organism>
<dbReference type="Proteomes" id="UP000647836">
    <property type="component" value="Unassembled WGS sequence"/>
</dbReference>
<protein>
    <submittedName>
        <fullName evidence="3">Aldo/keto reductase</fullName>
    </submittedName>
</protein>
<evidence type="ECO:0000313" key="4">
    <source>
        <dbReference type="Proteomes" id="UP000647836"/>
    </source>
</evidence>
<dbReference type="CDD" id="cd19078">
    <property type="entry name" value="AKR_AKR13C1_2"/>
    <property type="match status" value="1"/>
</dbReference>
<dbReference type="InterPro" id="IPR023210">
    <property type="entry name" value="NADP_OxRdtase_dom"/>
</dbReference>
<dbReference type="InterPro" id="IPR050791">
    <property type="entry name" value="Aldo-Keto_reductase"/>
</dbReference>
<dbReference type="SUPFAM" id="SSF51430">
    <property type="entry name" value="NAD(P)-linked oxidoreductase"/>
    <property type="match status" value="1"/>
</dbReference>
<evidence type="ECO:0000259" key="2">
    <source>
        <dbReference type="Pfam" id="PF00248"/>
    </source>
</evidence>
<dbReference type="EMBL" id="JADEXF010000146">
    <property type="protein sequence ID" value="MBE9104572.1"/>
    <property type="molecule type" value="Genomic_DNA"/>
</dbReference>
<name>A0ABR9TVY4_9NOSO</name>
<dbReference type="Pfam" id="PF00248">
    <property type="entry name" value="Aldo_ket_red"/>
    <property type="match status" value="1"/>
</dbReference>
<feature type="domain" description="NADP-dependent oxidoreductase" evidence="2">
    <location>
        <begin position="16"/>
        <end position="314"/>
    </location>
</feature>
<reference evidence="3 4" key="1">
    <citation type="submission" date="2020-10" db="EMBL/GenBank/DDBJ databases">
        <authorList>
            <person name="Castelo-Branco R."/>
            <person name="Eusebio N."/>
            <person name="Adriana R."/>
            <person name="Vieira A."/>
            <person name="Brugerolle De Fraissinette N."/>
            <person name="Rezende De Castro R."/>
            <person name="Schneider M.P."/>
            <person name="Vasconcelos V."/>
            <person name="Leao P.N."/>
        </authorList>
    </citation>
    <scope>NUCLEOTIDE SEQUENCE [LARGE SCALE GENOMIC DNA]</scope>
    <source>
        <strain evidence="3 4">LEGE 07299</strain>
    </source>
</reference>
<evidence type="ECO:0000313" key="3">
    <source>
        <dbReference type="EMBL" id="MBE9104572.1"/>
    </source>
</evidence>
<dbReference type="PANTHER" id="PTHR43625:SF77">
    <property type="entry name" value="ALDO-KETO REDUCTASE"/>
    <property type="match status" value="1"/>
</dbReference>
<keyword evidence="1" id="KW-0560">Oxidoreductase</keyword>
<sequence length="335" mass="36479">MQKRKLGNSNLEVSAIGLGCMGMSFSYGPPKDTQEMTALLGAAIDRGITFFDTAEVYGPFLNEELVGEALAPFRGQVVIATKFGFDISPNSDPRGMKGSPGLNSRPEHIKEAVEGSLKRLKVEAIDLLYQHRVDPNVPIEDVAGAVKELIQSGKVKHFGLSEAGVQTIRRAHAVQPIAALQSEYSLWWRKPEAEVIPTLEELGIGFVPYSPLSKGFLTGKIDENATFDSSDFRSTLPRFTPEALKANQALITLLGSIAERKQATPAQIAIAWLLAQKPWIVPIPGTTKLHRLDENIGAVSVELTPNDLHDIDDAASKIAVQGARYPEKLEQMTGR</sequence>
<dbReference type="RefSeq" id="WP_194042257.1">
    <property type="nucleotide sequence ID" value="NZ_JADEXF010000146.1"/>
</dbReference>
<dbReference type="Gene3D" id="3.20.20.100">
    <property type="entry name" value="NADP-dependent oxidoreductase domain"/>
    <property type="match status" value="1"/>
</dbReference>
<keyword evidence="4" id="KW-1185">Reference proteome</keyword>
<accession>A0ABR9TVY4</accession>